<feature type="region of interest" description="Disordered" evidence="1">
    <location>
        <begin position="15"/>
        <end position="40"/>
    </location>
</feature>
<evidence type="ECO:0000256" key="1">
    <source>
        <dbReference type="SAM" id="MobiDB-lite"/>
    </source>
</evidence>
<dbReference type="EMBL" id="JAWWNJ010000061">
    <property type="protein sequence ID" value="KAK7013001.1"/>
    <property type="molecule type" value="Genomic_DNA"/>
</dbReference>
<accession>A0AAW0AJN8</accession>
<keyword evidence="3" id="KW-1185">Reference proteome</keyword>
<name>A0AAW0AJN8_9AGAR</name>
<dbReference type="AlphaFoldDB" id="A0AAW0AJN8"/>
<organism evidence="2 3">
    <name type="scientific">Favolaschia claudopus</name>
    <dbReference type="NCBI Taxonomy" id="2862362"/>
    <lineage>
        <taxon>Eukaryota</taxon>
        <taxon>Fungi</taxon>
        <taxon>Dikarya</taxon>
        <taxon>Basidiomycota</taxon>
        <taxon>Agaricomycotina</taxon>
        <taxon>Agaricomycetes</taxon>
        <taxon>Agaricomycetidae</taxon>
        <taxon>Agaricales</taxon>
        <taxon>Marasmiineae</taxon>
        <taxon>Mycenaceae</taxon>
        <taxon>Favolaschia</taxon>
    </lineage>
</organism>
<reference evidence="2 3" key="1">
    <citation type="journal article" date="2024" name="J Genomics">
        <title>Draft genome sequencing and assembly of Favolaschia claudopus CIRM-BRFM 2984 isolated from oak limbs.</title>
        <authorList>
            <person name="Navarro D."/>
            <person name="Drula E."/>
            <person name="Chaduli D."/>
            <person name="Cazenave R."/>
            <person name="Ahrendt S."/>
            <person name="Wang J."/>
            <person name="Lipzen A."/>
            <person name="Daum C."/>
            <person name="Barry K."/>
            <person name="Grigoriev I.V."/>
            <person name="Favel A."/>
            <person name="Rosso M.N."/>
            <person name="Martin F."/>
        </authorList>
    </citation>
    <scope>NUCLEOTIDE SEQUENCE [LARGE SCALE GENOMIC DNA]</scope>
    <source>
        <strain evidence="2 3">CIRM-BRFM 2984</strain>
    </source>
</reference>
<evidence type="ECO:0000313" key="2">
    <source>
        <dbReference type="EMBL" id="KAK7013001.1"/>
    </source>
</evidence>
<protein>
    <submittedName>
        <fullName evidence="2">Uncharacterized protein</fullName>
    </submittedName>
</protein>
<gene>
    <name evidence="2" type="ORF">R3P38DRAFT_3207608</name>
</gene>
<sequence>MIFFRIVPLGTSFPRDTPASLAHPAPCQPSPPPSRAVSAPLPQRPRCLAASSLFAMCRRTHRRRLRLSLGDSVPSRTRLGVSATLMVPARGGGHGDGIEGSSVATKYVPCRRLFSPTYLDGLFETRRLLSAPIRFDGGDTLLFELTFALPQGSPRTASLFPSSPSTNVSALPYTRSDLPVAHIYVSIYVSRSIRHCRRPIRIRIQLTPTHVDLCKRR</sequence>
<comment type="caution">
    <text evidence="2">The sequence shown here is derived from an EMBL/GenBank/DDBJ whole genome shotgun (WGS) entry which is preliminary data.</text>
</comment>
<evidence type="ECO:0000313" key="3">
    <source>
        <dbReference type="Proteomes" id="UP001362999"/>
    </source>
</evidence>
<proteinExistence type="predicted"/>
<dbReference type="Proteomes" id="UP001362999">
    <property type="component" value="Unassembled WGS sequence"/>
</dbReference>